<sequence>MDANKFSRNSVNRYAAEIRGASSDRPMRPVMEQITRQFLRAIEEMNMKEALSFFAPPTPRVIASLRTPGFIFEGGMELDSFFKDFHDFKKNEFVWKDRIVPHFIIVDRSRITCHTVTFRMQRIEEKKPDGTFEEIHHIIVIDYNERSLFNRLEYREITGKNKTHKGGKKLMENLVIEADTDFITVDHTS</sequence>
<organism evidence="1 2">
    <name type="scientific">Colletotrichum truncatum</name>
    <name type="common">Anthracnose fungus</name>
    <name type="synonym">Colletotrichum capsici</name>
    <dbReference type="NCBI Taxonomy" id="5467"/>
    <lineage>
        <taxon>Eukaryota</taxon>
        <taxon>Fungi</taxon>
        <taxon>Dikarya</taxon>
        <taxon>Ascomycota</taxon>
        <taxon>Pezizomycotina</taxon>
        <taxon>Sordariomycetes</taxon>
        <taxon>Hypocreomycetidae</taxon>
        <taxon>Glomerellales</taxon>
        <taxon>Glomerellaceae</taxon>
        <taxon>Colletotrichum</taxon>
        <taxon>Colletotrichum truncatum species complex</taxon>
    </lineage>
</organism>
<comment type="caution">
    <text evidence="1">The sequence shown here is derived from an EMBL/GenBank/DDBJ whole genome shotgun (WGS) entry which is preliminary data.</text>
</comment>
<gene>
    <name evidence="1" type="ORF">CTRU02_204788</name>
</gene>
<reference evidence="1 2" key="1">
    <citation type="journal article" date="2020" name="Phytopathology">
        <title>Genome Sequence Resources of Colletotrichum truncatum, C. plurivorum, C. musicola, and C. sojae: Four Species Pathogenic to Soybean (Glycine max).</title>
        <authorList>
            <person name="Rogerio F."/>
            <person name="Boufleur T.R."/>
            <person name="Ciampi-Guillardi M."/>
            <person name="Sukno S.A."/>
            <person name="Thon M.R."/>
            <person name="Massola Junior N.S."/>
            <person name="Baroncelli R."/>
        </authorList>
    </citation>
    <scope>NUCLEOTIDE SEQUENCE [LARGE SCALE GENOMIC DNA]</scope>
    <source>
        <strain evidence="1 2">CMES1059</strain>
    </source>
</reference>
<proteinExistence type="predicted"/>
<protein>
    <submittedName>
        <fullName evidence="1">Uncharacterized protein</fullName>
    </submittedName>
</protein>
<dbReference type="EMBL" id="VUJX02000002">
    <property type="protein sequence ID" value="KAL0942025.1"/>
    <property type="molecule type" value="Genomic_DNA"/>
</dbReference>
<name>A0ACC3ZD31_COLTU</name>
<evidence type="ECO:0000313" key="1">
    <source>
        <dbReference type="EMBL" id="KAL0942025.1"/>
    </source>
</evidence>
<accession>A0ACC3ZD31</accession>
<evidence type="ECO:0000313" key="2">
    <source>
        <dbReference type="Proteomes" id="UP000805649"/>
    </source>
</evidence>
<keyword evidence="2" id="KW-1185">Reference proteome</keyword>
<dbReference type="Proteomes" id="UP000805649">
    <property type="component" value="Unassembled WGS sequence"/>
</dbReference>